<dbReference type="EMBL" id="AP004784">
    <property type="protein sequence ID" value="BAD61888.1"/>
    <property type="molecule type" value="Genomic_DNA"/>
</dbReference>
<name>Q5Z751_ORYSJ</name>
<dbReference type="Proteomes" id="UP000000763">
    <property type="component" value="Chromosome 6"/>
</dbReference>
<organism evidence="2 3">
    <name type="scientific">Oryza sativa subsp. japonica</name>
    <name type="common">Rice</name>
    <dbReference type="NCBI Taxonomy" id="39947"/>
    <lineage>
        <taxon>Eukaryota</taxon>
        <taxon>Viridiplantae</taxon>
        <taxon>Streptophyta</taxon>
        <taxon>Embryophyta</taxon>
        <taxon>Tracheophyta</taxon>
        <taxon>Spermatophyta</taxon>
        <taxon>Magnoliopsida</taxon>
        <taxon>Liliopsida</taxon>
        <taxon>Poales</taxon>
        <taxon>Poaceae</taxon>
        <taxon>BOP clade</taxon>
        <taxon>Oryzoideae</taxon>
        <taxon>Oryzeae</taxon>
        <taxon>Oryzinae</taxon>
        <taxon>Oryza</taxon>
        <taxon>Oryza sativa</taxon>
    </lineage>
</organism>
<proteinExistence type="predicted"/>
<accession>Q5Z751</accession>
<feature type="compositionally biased region" description="Basic and acidic residues" evidence="1">
    <location>
        <begin position="129"/>
        <end position="145"/>
    </location>
</feature>
<reference evidence="3" key="2">
    <citation type="journal article" date="2008" name="Nucleic Acids Res.">
        <title>The rice annotation project database (RAP-DB): 2008 update.</title>
        <authorList>
            <consortium name="The rice annotation project (RAP)"/>
        </authorList>
    </citation>
    <scope>GENOME REANNOTATION</scope>
    <source>
        <strain evidence="3">cv. Nipponbare</strain>
    </source>
</reference>
<feature type="compositionally biased region" description="Gly residues" evidence="1">
    <location>
        <begin position="155"/>
        <end position="166"/>
    </location>
</feature>
<protein>
    <submittedName>
        <fullName evidence="2">Uncharacterized protein</fullName>
    </submittedName>
</protein>
<reference evidence="3" key="1">
    <citation type="journal article" date="2005" name="Nature">
        <title>The map-based sequence of the rice genome.</title>
        <authorList>
            <consortium name="International rice genome sequencing project (IRGSP)"/>
            <person name="Matsumoto T."/>
            <person name="Wu J."/>
            <person name="Kanamori H."/>
            <person name="Katayose Y."/>
            <person name="Fujisawa M."/>
            <person name="Namiki N."/>
            <person name="Mizuno H."/>
            <person name="Yamamoto K."/>
            <person name="Antonio B.A."/>
            <person name="Baba T."/>
            <person name="Sakata K."/>
            <person name="Nagamura Y."/>
            <person name="Aoki H."/>
            <person name="Arikawa K."/>
            <person name="Arita K."/>
            <person name="Bito T."/>
            <person name="Chiden Y."/>
            <person name="Fujitsuka N."/>
            <person name="Fukunaka R."/>
            <person name="Hamada M."/>
            <person name="Harada C."/>
            <person name="Hayashi A."/>
            <person name="Hijishita S."/>
            <person name="Honda M."/>
            <person name="Hosokawa S."/>
            <person name="Ichikawa Y."/>
            <person name="Idonuma A."/>
            <person name="Iijima M."/>
            <person name="Ikeda M."/>
            <person name="Ikeno M."/>
            <person name="Ito K."/>
            <person name="Ito S."/>
            <person name="Ito T."/>
            <person name="Ito Y."/>
            <person name="Ito Y."/>
            <person name="Iwabuchi A."/>
            <person name="Kamiya K."/>
            <person name="Karasawa W."/>
            <person name="Kurita K."/>
            <person name="Katagiri S."/>
            <person name="Kikuta A."/>
            <person name="Kobayashi H."/>
            <person name="Kobayashi N."/>
            <person name="Machita K."/>
            <person name="Maehara T."/>
            <person name="Masukawa M."/>
            <person name="Mizubayashi T."/>
            <person name="Mukai Y."/>
            <person name="Nagasaki H."/>
            <person name="Nagata Y."/>
            <person name="Naito S."/>
            <person name="Nakashima M."/>
            <person name="Nakama Y."/>
            <person name="Nakamichi Y."/>
            <person name="Nakamura M."/>
            <person name="Meguro A."/>
            <person name="Negishi M."/>
            <person name="Ohta I."/>
            <person name="Ohta T."/>
            <person name="Okamoto M."/>
            <person name="Ono N."/>
            <person name="Saji S."/>
            <person name="Sakaguchi M."/>
            <person name="Sakai K."/>
            <person name="Shibata M."/>
            <person name="Shimokawa T."/>
            <person name="Song J."/>
            <person name="Takazaki Y."/>
            <person name="Terasawa K."/>
            <person name="Tsugane M."/>
            <person name="Tsuji K."/>
            <person name="Ueda S."/>
            <person name="Waki K."/>
            <person name="Yamagata H."/>
            <person name="Yamamoto M."/>
            <person name="Yamamoto S."/>
            <person name="Yamane H."/>
            <person name="Yoshiki S."/>
            <person name="Yoshihara R."/>
            <person name="Yukawa K."/>
            <person name="Zhong H."/>
            <person name="Yano M."/>
            <person name="Yuan Q."/>
            <person name="Ouyang S."/>
            <person name="Liu J."/>
            <person name="Jones K.M."/>
            <person name="Gansberger K."/>
            <person name="Moffat K."/>
            <person name="Hill J."/>
            <person name="Bera J."/>
            <person name="Fadrosh D."/>
            <person name="Jin S."/>
            <person name="Johri S."/>
            <person name="Kim M."/>
            <person name="Overton L."/>
            <person name="Reardon M."/>
            <person name="Tsitrin T."/>
            <person name="Vuong H."/>
            <person name="Weaver B."/>
            <person name="Ciecko A."/>
            <person name="Tallon L."/>
            <person name="Jackson J."/>
            <person name="Pai G."/>
            <person name="Aken S.V."/>
            <person name="Utterback T."/>
            <person name="Reidmuller S."/>
            <person name="Feldblyum T."/>
            <person name="Hsiao J."/>
            <person name="Zismann V."/>
            <person name="Iobst S."/>
            <person name="de Vazeille A.R."/>
            <person name="Buell C.R."/>
            <person name="Ying K."/>
            <person name="Li Y."/>
            <person name="Lu T."/>
            <person name="Huang Y."/>
            <person name="Zhao Q."/>
            <person name="Feng Q."/>
            <person name="Zhang L."/>
            <person name="Zhu J."/>
            <person name="Weng Q."/>
            <person name="Mu J."/>
            <person name="Lu Y."/>
            <person name="Fan D."/>
            <person name="Liu Y."/>
            <person name="Guan J."/>
            <person name="Zhang Y."/>
            <person name="Yu S."/>
            <person name="Liu X."/>
            <person name="Zhang Y."/>
            <person name="Hong G."/>
            <person name="Han B."/>
            <person name="Choisne N."/>
            <person name="Demange N."/>
            <person name="Orjeda G."/>
            <person name="Samain S."/>
            <person name="Cattolico L."/>
            <person name="Pelletier E."/>
            <person name="Couloux A."/>
            <person name="Segurens B."/>
            <person name="Wincker P."/>
            <person name="D'Hont A."/>
            <person name="Scarpelli C."/>
            <person name="Weissenbach J."/>
            <person name="Salanoubat M."/>
            <person name="Quetier F."/>
            <person name="Yu Y."/>
            <person name="Kim H.R."/>
            <person name="Rambo T."/>
            <person name="Currie J."/>
            <person name="Collura K."/>
            <person name="Luo M."/>
            <person name="Yang T."/>
            <person name="Ammiraju J.S.S."/>
            <person name="Engler F."/>
            <person name="Soderlund C."/>
            <person name="Wing R.A."/>
            <person name="Palmer L.E."/>
            <person name="de la Bastide M."/>
            <person name="Spiegel L."/>
            <person name="Nascimento L."/>
            <person name="Zutavern T."/>
            <person name="O'Shaughnessy A."/>
            <person name="Dike S."/>
            <person name="Dedhia N."/>
            <person name="Preston R."/>
            <person name="Balija V."/>
            <person name="McCombie W.R."/>
            <person name="Chow T."/>
            <person name="Chen H."/>
            <person name="Chung M."/>
            <person name="Chen C."/>
            <person name="Shaw J."/>
            <person name="Wu H."/>
            <person name="Hsiao K."/>
            <person name="Chao Y."/>
            <person name="Chu M."/>
            <person name="Cheng C."/>
            <person name="Hour A."/>
            <person name="Lee P."/>
            <person name="Lin S."/>
            <person name="Lin Y."/>
            <person name="Liou J."/>
            <person name="Liu S."/>
            <person name="Hsing Y."/>
            <person name="Raghuvanshi S."/>
            <person name="Mohanty A."/>
            <person name="Bharti A.K."/>
            <person name="Gaur A."/>
            <person name="Gupta V."/>
            <person name="Kumar D."/>
            <person name="Ravi V."/>
            <person name="Vij S."/>
            <person name="Kapur A."/>
            <person name="Khurana P."/>
            <person name="Khurana P."/>
            <person name="Khurana J.P."/>
            <person name="Tyagi A.K."/>
            <person name="Gaikwad K."/>
            <person name="Singh A."/>
            <person name="Dalal V."/>
            <person name="Srivastava S."/>
            <person name="Dixit A."/>
            <person name="Pal A.K."/>
            <person name="Ghazi I.A."/>
            <person name="Yadav M."/>
            <person name="Pandit A."/>
            <person name="Bhargava A."/>
            <person name="Sureshbabu K."/>
            <person name="Batra K."/>
            <person name="Sharma T.R."/>
            <person name="Mohapatra T."/>
            <person name="Singh N.K."/>
            <person name="Messing J."/>
            <person name="Nelson A.B."/>
            <person name="Fuks G."/>
            <person name="Kavchok S."/>
            <person name="Keizer G."/>
            <person name="Linton E."/>
            <person name="Llaca V."/>
            <person name="Song R."/>
            <person name="Tanyolac B."/>
            <person name="Young S."/>
            <person name="Ho-Il K."/>
            <person name="Hahn J.H."/>
            <person name="Sangsakoo G."/>
            <person name="Vanavichit A."/>
            <person name="de Mattos Luiz.A.T."/>
            <person name="Zimmer P.D."/>
            <person name="Malone G."/>
            <person name="Dellagostin O."/>
            <person name="de Oliveira A.C."/>
            <person name="Bevan M."/>
            <person name="Bancroft I."/>
            <person name="Minx P."/>
            <person name="Cordum H."/>
            <person name="Wilson R."/>
            <person name="Cheng Z."/>
            <person name="Jin W."/>
            <person name="Jiang J."/>
            <person name="Leong S.A."/>
            <person name="Iwama H."/>
            <person name="Gojobori T."/>
            <person name="Itoh T."/>
            <person name="Niimura Y."/>
            <person name="Fujii Y."/>
            <person name="Habara T."/>
            <person name="Sakai H."/>
            <person name="Sato Y."/>
            <person name="Wilson G."/>
            <person name="Kumar K."/>
            <person name="McCouch S."/>
            <person name="Juretic N."/>
            <person name="Hoen D."/>
            <person name="Wright S."/>
            <person name="Bruskiewich R."/>
            <person name="Bureau T."/>
            <person name="Miyao A."/>
            <person name="Hirochika H."/>
            <person name="Nishikawa T."/>
            <person name="Kadowaki K."/>
            <person name="Sugiura M."/>
            <person name="Burr B."/>
            <person name="Sasaki T."/>
        </authorList>
    </citation>
    <scope>NUCLEOTIDE SEQUENCE [LARGE SCALE GENOMIC DNA]</scope>
    <source>
        <strain evidence="3">cv. Nipponbare</strain>
    </source>
</reference>
<evidence type="ECO:0000256" key="1">
    <source>
        <dbReference type="SAM" id="MobiDB-lite"/>
    </source>
</evidence>
<dbReference type="AlphaFoldDB" id="Q5Z751"/>
<evidence type="ECO:0000313" key="3">
    <source>
        <dbReference type="Proteomes" id="UP000000763"/>
    </source>
</evidence>
<sequence>MARSVAPGGGELGWRDGGVEVAASAAGLDSRWPADGGAEEATAWTRRGCGGGYEHGVGLLLRRLAMVADGCQWQLVEAGKVTGGGEETGGGCGHGVDDLKWATATARGGTDGHGRLAGEAWQKTAFGRRGSDGRSDRRPARRVEARPVAAEAGTARGGAAGGGGRLGSMRHGRR</sequence>
<gene>
    <name evidence="2" type="primary">OSJNBa0012F14.25</name>
</gene>
<evidence type="ECO:0000313" key="2">
    <source>
        <dbReference type="EMBL" id="BAD61888.1"/>
    </source>
</evidence>
<feature type="region of interest" description="Disordered" evidence="1">
    <location>
        <begin position="126"/>
        <end position="174"/>
    </location>
</feature>